<accession>A0ABU7VNW0</accession>
<sequence length="87" mass="9749">MNNKLDILNSMKVLEYDADGSTLYYCLVANTAENKQKLTSIGVPTEEIEEFIGIDKEDIDISGFGFSYGGAEWFDGKHGWLKEAPHE</sequence>
<dbReference type="Proteomes" id="UP001306950">
    <property type="component" value="Unassembled WGS sequence"/>
</dbReference>
<gene>
    <name evidence="1" type="ORF">V3851_04425</name>
</gene>
<evidence type="ECO:0000313" key="2">
    <source>
        <dbReference type="Proteomes" id="UP001306950"/>
    </source>
</evidence>
<keyword evidence="2" id="KW-1185">Reference proteome</keyword>
<proteinExistence type="predicted"/>
<dbReference type="EMBL" id="JAZHPZ010000002">
    <property type="protein sequence ID" value="MEF2965068.1"/>
    <property type="molecule type" value="Genomic_DNA"/>
</dbReference>
<protein>
    <submittedName>
        <fullName evidence="1">Uncharacterized protein</fullName>
    </submittedName>
</protein>
<name>A0ABU7VNW0_9BACL</name>
<reference evidence="1 2" key="1">
    <citation type="submission" date="2024-02" db="EMBL/GenBank/DDBJ databases">
        <title>A nitrogen-fixing paenibacillus bacterium.</title>
        <authorList>
            <person name="Zhang W.L."/>
            <person name="Chen S.F."/>
        </authorList>
    </citation>
    <scope>NUCLEOTIDE SEQUENCE [LARGE SCALE GENOMIC DNA]</scope>
    <source>
        <strain evidence="1 2">M1</strain>
    </source>
</reference>
<dbReference type="RefSeq" id="WP_331845310.1">
    <property type="nucleotide sequence ID" value="NZ_JAZHPZ010000002.1"/>
</dbReference>
<evidence type="ECO:0000313" key="1">
    <source>
        <dbReference type="EMBL" id="MEF2965068.1"/>
    </source>
</evidence>
<organism evidence="1 2">
    <name type="scientific">Paenibacillus haidiansis</name>
    <dbReference type="NCBI Taxonomy" id="1574488"/>
    <lineage>
        <taxon>Bacteria</taxon>
        <taxon>Bacillati</taxon>
        <taxon>Bacillota</taxon>
        <taxon>Bacilli</taxon>
        <taxon>Bacillales</taxon>
        <taxon>Paenibacillaceae</taxon>
        <taxon>Paenibacillus</taxon>
    </lineage>
</organism>
<comment type="caution">
    <text evidence="1">The sequence shown here is derived from an EMBL/GenBank/DDBJ whole genome shotgun (WGS) entry which is preliminary data.</text>
</comment>